<dbReference type="EMBL" id="CP000492">
    <property type="protein sequence ID" value="ABL65506.1"/>
    <property type="molecule type" value="Genomic_DNA"/>
</dbReference>
<evidence type="ECO:0000259" key="1">
    <source>
        <dbReference type="Pfam" id="PF05431"/>
    </source>
</evidence>
<protein>
    <recommendedName>
        <fullName evidence="1">Insecticidal crystal toxin domain-containing protein</fullName>
    </recommendedName>
</protein>
<dbReference type="SUPFAM" id="SSF50370">
    <property type="entry name" value="Ricin B-like lectins"/>
    <property type="match status" value="1"/>
</dbReference>
<dbReference type="AlphaFoldDB" id="A1BGH9"/>
<dbReference type="InterPro" id="IPR008872">
    <property type="entry name" value="Toxin_P42"/>
</dbReference>
<proteinExistence type="predicted"/>
<reference evidence="2 3" key="1">
    <citation type="submission" date="2006-12" db="EMBL/GenBank/DDBJ databases">
        <title>Complete sequence of Chlorobium phaeobacteroides DSM 266.</title>
        <authorList>
            <consortium name="US DOE Joint Genome Institute"/>
            <person name="Copeland A."/>
            <person name="Lucas S."/>
            <person name="Lapidus A."/>
            <person name="Barry K."/>
            <person name="Detter J.C."/>
            <person name="Glavina del Rio T."/>
            <person name="Hammon N."/>
            <person name="Israni S."/>
            <person name="Pitluck S."/>
            <person name="Goltsman E."/>
            <person name="Schmutz J."/>
            <person name="Larimer F."/>
            <person name="Land M."/>
            <person name="Hauser L."/>
            <person name="Mikhailova N."/>
            <person name="Li T."/>
            <person name="Overmann J."/>
            <person name="Bryant D.A."/>
            <person name="Richardson P."/>
        </authorList>
    </citation>
    <scope>NUCLEOTIDE SEQUENCE [LARGE SCALE GENOMIC DNA]</scope>
    <source>
        <strain evidence="2 3">DSM 266</strain>
    </source>
</reference>
<dbReference type="InterPro" id="IPR035992">
    <property type="entry name" value="Ricin_B-like_lectins"/>
</dbReference>
<name>A1BGH9_CHLPD</name>
<dbReference type="Gene3D" id="2.80.10.50">
    <property type="match status" value="1"/>
</dbReference>
<sequence length="403" mass="45706">MVWGVIIDVFCYQSIKEDEMSNDYDFRNDGNLKYRIALNSVKGYVHRSHEANFFWYTDKGKQPNDTEIFLLMPAEKNDGVVWYYIFIADAEVDPCLTIGSKTNEKLGTDSFNGGSNQQFSFEDTGDNKVYIKSKGSGLYLYRGALMDAHYAVRQASKKDSDDYKFQIERLSQVIMPATANPESHPKPGNIGDPPYPEKYGDIPNTKTVFVGETLIPFYMVGSDSACVGNNLRSWQINNRPYYCLKREQQWRLDPKGIINQPDIAHRTEKIKVSSGIEQQSGTVMQKKTGFSVGMDFGNKSEMGVTFDGITAKTETTRAFKIQWQNEVTITTTESTKIWETTERELIIDYETVSGGFTYIYWVLTDIWTLLSGEDTSDSWEVMTVLSQPTTFPKSAKVTTTLVG</sequence>
<dbReference type="Proteomes" id="UP000008701">
    <property type="component" value="Chromosome"/>
</dbReference>
<gene>
    <name evidence="2" type="ordered locus">Cpha266_1480</name>
</gene>
<dbReference type="GO" id="GO:0090729">
    <property type="term" value="F:toxin activity"/>
    <property type="evidence" value="ECO:0007669"/>
    <property type="project" value="InterPro"/>
</dbReference>
<feature type="domain" description="Insecticidal crystal toxin" evidence="1">
    <location>
        <begin position="208"/>
        <end position="393"/>
    </location>
</feature>
<evidence type="ECO:0000313" key="3">
    <source>
        <dbReference type="Proteomes" id="UP000008701"/>
    </source>
</evidence>
<dbReference type="Pfam" id="PF05431">
    <property type="entry name" value="Toxin_10"/>
    <property type="match status" value="1"/>
</dbReference>
<organism evidence="2 3">
    <name type="scientific">Chlorobium phaeobacteroides (strain DSM 266 / SMG 266 / 2430)</name>
    <dbReference type="NCBI Taxonomy" id="290317"/>
    <lineage>
        <taxon>Bacteria</taxon>
        <taxon>Pseudomonadati</taxon>
        <taxon>Chlorobiota</taxon>
        <taxon>Chlorobiia</taxon>
        <taxon>Chlorobiales</taxon>
        <taxon>Chlorobiaceae</taxon>
        <taxon>Chlorobium/Pelodictyon group</taxon>
        <taxon>Chlorobium</taxon>
    </lineage>
</organism>
<evidence type="ECO:0000313" key="2">
    <source>
        <dbReference type="EMBL" id="ABL65506.1"/>
    </source>
</evidence>
<dbReference type="HOGENOM" id="CLU_682764_0_0_10"/>
<keyword evidence="3" id="KW-1185">Reference proteome</keyword>
<dbReference type="CDD" id="cd00161">
    <property type="entry name" value="beta-trefoil_Ricin-like"/>
    <property type="match status" value="1"/>
</dbReference>
<accession>A1BGH9</accession>
<dbReference type="KEGG" id="cph:Cpha266_1480"/>